<dbReference type="Gene3D" id="3.40.630.10">
    <property type="entry name" value="Zn peptidases"/>
    <property type="match status" value="1"/>
</dbReference>
<dbReference type="AlphaFoldDB" id="A0A846MXX0"/>
<evidence type="ECO:0000256" key="2">
    <source>
        <dbReference type="ARBA" id="ARBA00022723"/>
    </source>
</evidence>
<comment type="caution">
    <text evidence="6">The sequence shown here is derived from an EMBL/GenBank/DDBJ whole genome shotgun (WGS) entry which is preliminary data.</text>
</comment>
<dbReference type="PANTHER" id="PTHR15162:SF7">
    <property type="entry name" value="SUCCINYLGLUTAMATE DESUCCINYLASE"/>
    <property type="match status" value="1"/>
</dbReference>
<accession>A0A846MXX0</accession>
<comment type="cofactor">
    <cofactor evidence="1">
        <name>Zn(2+)</name>
        <dbReference type="ChEBI" id="CHEBI:29105"/>
    </cofactor>
</comment>
<dbReference type="GO" id="GO:0016788">
    <property type="term" value="F:hydrolase activity, acting on ester bonds"/>
    <property type="evidence" value="ECO:0007669"/>
    <property type="project" value="InterPro"/>
</dbReference>
<evidence type="ECO:0000259" key="5">
    <source>
        <dbReference type="Pfam" id="PF24827"/>
    </source>
</evidence>
<dbReference type="Proteomes" id="UP000570514">
    <property type="component" value="Unassembled WGS sequence"/>
</dbReference>
<keyword evidence="4" id="KW-0862">Zinc</keyword>
<keyword evidence="7" id="KW-1185">Reference proteome</keyword>
<evidence type="ECO:0000313" key="6">
    <source>
        <dbReference type="EMBL" id="NIK87860.1"/>
    </source>
</evidence>
<sequence length="324" mass="35634">MSAYSEKNPSLRVLTYRSGRPGPKLLITGAVHGDEIAGPKAIREIESLFAEGKLSLTRGQLTFVPVVNAKAYAQGTRMGDRNFNRDLRFKTVFAEYEDHIANALFPILAEHDVLLDLHSFADPGKAFVFVGPEDNNGNLEPFSHAAAERAFAKSLGVDTVLMGWLSAYEKAVIAVKKLAAKKGEAEPLVNPMIGVGTTELMRRLGGYAVTLECGQHQDPHNVEVAKRAIMGALNHLKLVEPVEDFAPVSPATYRLTEAIIRHSPADRFVKLWKHFDPIKQGEPVAILEGEGEVKAPYDGVIVFPYTDAKPLTEWLYFAKTEKAL</sequence>
<protein>
    <submittedName>
        <fullName evidence="6">Putative deacylase</fullName>
    </submittedName>
</protein>
<dbReference type="GO" id="GO:0005829">
    <property type="term" value="C:cytosol"/>
    <property type="evidence" value="ECO:0007669"/>
    <property type="project" value="TreeGrafter"/>
</dbReference>
<evidence type="ECO:0000256" key="1">
    <source>
        <dbReference type="ARBA" id="ARBA00001947"/>
    </source>
</evidence>
<gene>
    <name evidence="6" type="ORF">FHS83_001178</name>
</gene>
<dbReference type="PANTHER" id="PTHR15162">
    <property type="entry name" value="ASPARTOACYLASE"/>
    <property type="match status" value="1"/>
</dbReference>
<dbReference type="InterPro" id="IPR050178">
    <property type="entry name" value="AspA/AstE_fam"/>
</dbReference>
<dbReference type="GO" id="GO:0046872">
    <property type="term" value="F:metal ion binding"/>
    <property type="evidence" value="ECO:0007669"/>
    <property type="project" value="UniProtKB-KW"/>
</dbReference>
<keyword evidence="3" id="KW-0378">Hydrolase</keyword>
<reference evidence="6 7" key="1">
    <citation type="submission" date="2020-03" db="EMBL/GenBank/DDBJ databases">
        <title>Genomic Encyclopedia of Type Strains, Phase IV (KMG-IV): sequencing the most valuable type-strain genomes for metagenomic binning, comparative biology and taxonomic classification.</title>
        <authorList>
            <person name="Goeker M."/>
        </authorList>
    </citation>
    <scope>NUCLEOTIDE SEQUENCE [LARGE SCALE GENOMIC DNA]</scope>
    <source>
        <strain evidence="6 7">DSM 19867</strain>
    </source>
</reference>
<feature type="domain" description="Succinylglutamate desuccinylase/Aspartoacylase catalytic" evidence="5">
    <location>
        <begin position="21"/>
        <end position="121"/>
    </location>
</feature>
<evidence type="ECO:0000313" key="7">
    <source>
        <dbReference type="Proteomes" id="UP000570514"/>
    </source>
</evidence>
<name>A0A846MXX0_9PROT</name>
<dbReference type="InterPro" id="IPR055438">
    <property type="entry name" value="AstE_AspA_cat"/>
</dbReference>
<evidence type="ECO:0000256" key="3">
    <source>
        <dbReference type="ARBA" id="ARBA00022801"/>
    </source>
</evidence>
<organism evidence="6 7">
    <name type="scientific">Rhizomicrobium palustre</name>
    <dbReference type="NCBI Taxonomy" id="189966"/>
    <lineage>
        <taxon>Bacteria</taxon>
        <taxon>Pseudomonadati</taxon>
        <taxon>Pseudomonadota</taxon>
        <taxon>Alphaproteobacteria</taxon>
        <taxon>Micropepsales</taxon>
        <taxon>Micropepsaceae</taxon>
        <taxon>Rhizomicrobium</taxon>
    </lineage>
</organism>
<keyword evidence="2" id="KW-0479">Metal-binding</keyword>
<dbReference type="EMBL" id="JAASRM010000001">
    <property type="protein sequence ID" value="NIK87860.1"/>
    <property type="molecule type" value="Genomic_DNA"/>
</dbReference>
<evidence type="ECO:0000256" key="4">
    <source>
        <dbReference type="ARBA" id="ARBA00022833"/>
    </source>
</evidence>
<proteinExistence type="predicted"/>
<dbReference type="RefSeq" id="WP_167081817.1">
    <property type="nucleotide sequence ID" value="NZ_BAAADC010000001.1"/>
</dbReference>
<dbReference type="SUPFAM" id="SSF53187">
    <property type="entry name" value="Zn-dependent exopeptidases"/>
    <property type="match status" value="1"/>
</dbReference>
<dbReference type="Pfam" id="PF24827">
    <property type="entry name" value="AstE_AspA_cat"/>
    <property type="match status" value="1"/>
</dbReference>